<reference evidence="2" key="1">
    <citation type="submission" date="2016-11" db="UniProtKB">
        <authorList>
            <consortium name="WormBaseParasite"/>
        </authorList>
    </citation>
    <scope>IDENTIFICATION</scope>
</reference>
<accession>A0A1I7YPD4</accession>
<protein>
    <submittedName>
        <fullName evidence="2">Integrase catalytic domain-containing protein</fullName>
    </submittedName>
</protein>
<name>A0A1I7YPD4_9BILA</name>
<dbReference type="Proteomes" id="UP000095287">
    <property type="component" value="Unplaced"/>
</dbReference>
<dbReference type="WBParaSite" id="L893_g18347.t1">
    <property type="protein sequence ID" value="L893_g18347.t1"/>
    <property type="gene ID" value="L893_g18347"/>
</dbReference>
<evidence type="ECO:0000313" key="1">
    <source>
        <dbReference type="Proteomes" id="UP000095287"/>
    </source>
</evidence>
<keyword evidence="1" id="KW-1185">Reference proteome</keyword>
<dbReference type="AlphaFoldDB" id="A0A1I7YPD4"/>
<proteinExistence type="predicted"/>
<sequence length="315" mass="35690">MDRVPALFIESVCLRFYDRQSLRRSAEIGSLWGKITTVSQAKIYTLRVRVDPTEGKLYAAAQKVHCWDHRRAVPLDRVDLTSITNFRIDDVSYGDPLPSSWREISLDELGRLARFIRPTGYERRPICYTHAGSNRLRLTLSANNSITGKLISLRLPVDSISLSIYGGNEAEVEEFFAHAGPLYDVSIIYGSRTRSTLKQSTVDMIIDKYVPAHHGGLRLDRPMTREQLERLVVKCEMSGEQIGVDVVPEESTKSLDATELFDCDKYQYSTKKVEPGELHAIREGGTLFLNVLHGLFGSTEWIWSDIEVFQSDVSE</sequence>
<organism evidence="1 2">
    <name type="scientific">Steinernema glaseri</name>
    <dbReference type="NCBI Taxonomy" id="37863"/>
    <lineage>
        <taxon>Eukaryota</taxon>
        <taxon>Metazoa</taxon>
        <taxon>Ecdysozoa</taxon>
        <taxon>Nematoda</taxon>
        <taxon>Chromadorea</taxon>
        <taxon>Rhabditida</taxon>
        <taxon>Tylenchina</taxon>
        <taxon>Panagrolaimomorpha</taxon>
        <taxon>Strongyloidoidea</taxon>
        <taxon>Steinernematidae</taxon>
        <taxon>Steinernema</taxon>
    </lineage>
</organism>
<evidence type="ECO:0000313" key="2">
    <source>
        <dbReference type="WBParaSite" id="L893_g18347.t1"/>
    </source>
</evidence>